<dbReference type="SMART" id="SM00257">
    <property type="entry name" value="LysM"/>
    <property type="match status" value="3"/>
</dbReference>
<gene>
    <name evidence="4" type="ordered locus">Halhy_4855</name>
</gene>
<name>F4KZ00_HALH1</name>
<keyword evidence="5" id="KW-1185">Reference proteome</keyword>
<dbReference type="InterPro" id="IPR036779">
    <property type="entry name" value="LysM_dom_sf"/>
</dbReference>
<sequence>MRKNSITLYMLILSPLGLLAQSYVAPPPLLPNPAYNSANIQPVNPVYAPETNTSTFGNTLQNQGYKTHVVKKGETLYRISQLYSVGIEDIKTWNSLNSDLISTGMNLSIGAPAPYTSNAIPAQYNQLSPRTPGWLSGLQNHTFLAGESLASIAQYYGLTEERLRFMNNLGAQDLVQPGSLLNVNPCITAGYQGDNPASYEQMNPGNTTTAGTQNYSSPIPSFFPPQDRFANRNNYNSTNLPNDYNTYGNPTYGNPTYGNPTYSNPGTSNPSGNYSYRQEDQYDPNLNNTNAVPNSYDFAARGYPTTNPAGSNSSLIVENGRRAHVVKTDDTLETIADFYQLPPERLRALNNMGAYDIVWPNQKIFLE</sequence>
<dbReference type="PROSITE" id="PS51782">
    <property type="entry name" value="LYSM"/>
    <property type="match status" value="3"/>
</dbReference>
<evidence type="ECO:0000256" key="2">
    <source>
        <dbReference type="SAM" id="SignalP"/>
    </source>
</evidence>
<dbReference type="Pfam" id="PF01476">
    <property type="entry name" value="LysM"/>
    <property type="match status" value="3"/>
</dbReference>
<dbReference type="PANTHER" id="PTHR33734:SF22">
    <property type="entry name" value="MEMBRANE-BOUND LYTIC MUREIN TRANSGLYCOSYLASE D"/>
    <property type="match status" value="1"/>
</dbReference>
<dbReference type="RefSeq" id="WP_013767224.1">
    <property type="nucleotide sequence ID" value="NC_015510.1"/>
</dbReference>
<reference evidence="4 5" key="1">
    <citation type="journal article" date="2011" name="Stand. Genomic Sci.">
        <title>Complete genome sequence of Haliscomenobacter hydrossis type strain (O).</title>
        <authorList>
            <consortium name="US DOE Joint Genome Institute (JGI-PGF)"/>
            <person name="Daligault H."/>
            <person name="Lapidus A."/>
            <person name="Zeytun A."/>
            <person name="Nolan M."/>
            <person name="Lucas S."/>
            <person name="Del Rio T.G."/>
            <person name="Tice H."/>
            <person name="Cheng J.F."/>
            <person name="Tapia R."/>
            <person name="Han C."/>
            <person name="Goodwin L."/>
            <person name="Pitluck S."/>
            <person name="Liolios K."/>
            <person name="Pagani I."/>
            <person name="Ivanova N."/>
            <person name="Huntemann M."/>
            <person name="Mavromatis K."/>
            <person name="Mikhailova N."/>
            <person name="Pati A."/>
            <person name="Chen A."/>
            <person name="Palaniappan K."/>
            <person name="Land M."/>
            <person name="Hauser L."/>
            <person name="Brambilla E.M."/>
            <person name="Rohde M."/>
            <person name="Verbarg S."/>
            <person name="Goker M."/>
            <person name="Bristow J."/>
            <person name="Eisen J.A."/>
            <person name="Markowitz V."/>
            <person name="Hugenholtz P."/>
            <person name="Kyrpides N.C."/>
            <person name="Klenk H.P."/>
            <person name="Woyke T."/>
        </authorList>
    </citation>
    <scope>NUCLEOTIDE SEQUENCE [LARGE SCALE GENOMIC DNA]</scope>
    <source>
        <strain evidence="5">ATCC 27775 / DSM 1100 / LMG 10767 / O</strain>
    </source>
</reference>
<feature type="chain" id="PRO_5003310469" evidence="2">
    <location>
        <begin position="21"/>
        <end position="367"/>
    </location>
</feature>
<feature type="compositionally biased region" description="Polar residues" evidence="1">
    <location>
        <begin position="231"/>
        <end position="276"/>
    </location>
</feature>
<dbReference type="eggNOG" id="COG1388">
    <property type="taxonomic scope" value="Bacteria"/>
</dbReference>
<dbReference type="OrthoDB" id="2149800at2"/>
<evidence type="ECO:0000313" key="4">
    <source>
        <dbReference type="EMBL" id="AEE52687.1"/>
    </source>
</evidence>
<feature type="domain" description="LysM" evidence="3">
    <location>
        <begin position="139"/>
        <end position="183"/>
    </location>
</feature>
<dbReference type="AlphaFoldDB" id="F4KZ00"/>
<keyword evidence="2" id="KW-0732">Signal</keyword>
<evidence type="ECO:0000256" key="1">
    <source>
        <dbReference type="SAM" id="MobiDB-lite"/>
    </source>
</evidence>
<feature type="signal peptide" evidence="2">
    <location>
        <begin position="1"/>
        <end position="20"/>
    </location>
</feature>
<feature type="domain" description="LysM" evidence="3">
    <location>
        <begin position="66"/>
        <end position="109"/>
    </location>
</feature>
<dbReference type="CDD" id="cd00118">
    <property type="entry name" value="LysM"/>
    <property type="match status" value="3"/>
</dbReference>
<dbReference type="PANTHER" id="PTHR33734">
    <property type="entry name" value="LYSM DOMAIN-CONTAINING GPI-ANCHORED PROTEIN 2"/>
    <property type="match status" value="1"/>
</dbReference>
<reference key="2">
    <citation type="submission" date="2011-04" db="EMBL/GenBank/DDBJ databases">
        <title>Complete sequence of chromosome of Haliscomenobacter hydrossis DSM 1100.</title>
        <authorList>
            <consortium name="US DOE Joint Genome Institute (JGI-PGF)"/>
            <person name="Lucas S."/>
            <person name="Han J."/>
            <person name="Lapidus A."/>
            <person name="Bruce D."/>
            <person name="Goodwin L."/>
            <person name="Pitluck S."/>
            <person name="Peters L."/>
            <person name="Kyrpides N."/>
            <person name="Mavromatis K."/>
            <person name="Ivanova N."/>
            <person name="Ovchinnikova G."/>
            <person name="Pagani I."/>
            <person name="Daligault H."/>
            <person name="Detter J.C."/>
            <person name="Han C."/>
            <person name="Land M."/>
            <person name="Hauser L."/>
            <person name="Markowitz V."/>
            <person name="Cheng J.-F."/>
            <person name="Hugenholtz P."/>
            <person name="Woyke T."/>
            <person name="Wu D."/>
            <person name="Verbarg S."/>
            <person name="Frueling A."/>
            <person name="Brambilla E."/>
            <person name="Klenk H.-P."/>
            <person name="Eisen J.A."/>
        </authorList>
    </citation>
    <scope>NUCLEOTIDE SEQUENCE</scope>
    <source>
        <strain>DSM 1100</strain>
    </source>
</reference>
<dbReference type="Gene3D" id="3.10.350.10">
    <property type="entry name" value="LysM domain"/>
    <property type="match status" value="3"/>
</dbReference>
<feature type="domain" description="LysM" evidence="3">
    <location>
        <begin position="322"/>
        <end position="366"/>
    </location>
</feature>
<dbReference type="KEGG" id="hhy:Halhy_4855"/>
<proteinExistence type="predicted"/>
<dbReference type="InterPro" id="IPR018392">
    <property type="entry name" value="LysM"/>
</dbReference>
<feature type="compositionally biased region" description="Polar residues" evidence="1">
    <location>
        <begin position="198"/>
        <end position="219"/>
    </location>
</feature>
<evidence type="ECO:0000313" key="5">
    <source>
        <dbReference type="Proteomes" id="UP000008461"/>
    </source>
</evidence>
<accession>F4KZ00</accession>
<dbReference type="SUPFAM" id="SSF54106">
    <property type="entry name" value="LysM domain"/>
    <property type="match status" value="3"/>
</dbReference>
<protein>
    <submittedName>
        <fullName evidence="4">Peptidoglycan-binding lysin domain protein</fullName>
    </submittedName>
</protein>
<dbReference type="Proteomes" id="UP000008461">
    <property type="component" value="Chromosome"/>
</dbReference>
<evidence type="ECO:0000259" key="3">
    <source>
        <dbReference type="PROSITE" id="PS51782"/>
    </source>
</evidence>
<dbReference type="HOGENOM" id="CLU_753910_0_0_10"/>
<organism evidence="4 5">
    <name type="scientific">Haliscomenobacter hydrossis (strain ATCC 27775 / DSM 1100 / LMG 10767 / O)</name>
    <dbReference type="NCBI Taxonomy" id="760192"/>
    <lineage>
        <taxon>Bacteria</taxon>
        <taxon>Pseudomonadati</taxon>
        <taxon>Bacteroidota</taxon>
        <taxon>Saprospiria</taxon>
        <taxon>Saprospirales</taxon>
        <taxon>Haliscomenobacteraceae</taxon>
        <taxon>Haliscomenobacter</taxon>
    </lineage>
</organism>
<dbReference type="EMBL" id="CP002691">
    <property type="protein sequence ID" value="AEE52687.1"/>
    <property type="molecule type" value="Genomic_DNA"/>
</dbReference>
<feature type="region of interest" description="Disordered" evidence="1">
    <location>
        <begin position="197"/>
        <end position="276"/>
    </location>
</feature>